<dbReference type="KEGG" id="ncy:NOCYR_4632"/>
<dbReference type="HOGENOM" id="CLU_1188955_0_0_11"/>
<keyword evidence="4" id="KW-1185">Reference proteome</keyword>
<keyword evidence="2" id="KW-1133">Transmembrane helix</keyword>
<reference evidence="3 4" key="1">
    <citation type="journal article" date="2012" name="J. Bacteriol.">
        <title>Genome sequence of the human- and animal-pathogenic strain Nocardia cyriacigeorgica GUH-2.</title>
        <authorList>
            <person name="Zoropogui A."/>
            <person name="Pujic P."/>
            <person name="Normand P."/>
            <person name="Barbe V."/>
            <person name="Beaman B."/>
            <person name="Beaman L."/>
            <person name="Boiron P."/>
            <person name="Colinon C."/>
            <person name="Deredjian A."/>
            <person name="Graindorge A."/>
            <person name="Mangenot S."/>
            <person name="Nazaret S."/>
            <person name="Neto M."/>
            <person name="Petit S."/>
            <person name="Roche D."/>
            <person name="Vallenet D."/>
            <person name="Rodriguez-Nava V."/>
            <person name="Richard Y."/>
            <person name="Cournoyer B."/>
            <person name="Blaha D."/>
        </authorList>
    </citation>
    <scope>NUCLEOTIDE SEQUENCE [LARGE SCALE GENOMIC DNA]</scope>
    <source>
        <strain evidence="3 4">GUH-2</strain>
    </source>
</reference>
<feature type="transmembrane region" description="Helical" evidence="2">
    <location>
        <begin position="12"/>
        <end position="34"/>
    </location>
</feature>
<dbReference type="eggNOG" id="ENOG5031UMF">
    <property type="taxonomic scope" value="Bacteria"/>
</dbReference>
<evidence type="ECO:0000313" key="4">
    <source>
        <dbReference type="Proteomes" id="UP000008190"/>
    </source>
</evidence>
<gene>
    <name evidence="3" type="ordered locus">NOCYR_4632</name>
</gene>
<feature type="region of interest" description="Disordered" evidence="1">
    <location>
        <begin position="251"/>
        <end position="271"/>
    </location>
</feature>
<dbReference type="EMBL" id="FO082843">
    <property type="protein sequence ID" value="CCF65387.1"/>
    <property type="molecule type" value="Genomic_DNA"/>
</dbReference>
<keyword evidence="2" id="KW-0812">Transmembrane</keyword>
<dbReference type="Proteomes" id="UP000008190">
    <property type="component" value="Chromosome"/>
</dbReference>
<keyword evidence="2" id="KW-0472">Membrane</keyword>
<proteinExistence type="predicted"/>
<evidence type="ECO:0000256" key="1">
    <source>
        <dbReference type="SAM" id="MobiDB-lite"/>
    </source>
</evidence>
<organism evidence="3 4">
    <name type="scientific">Nocardia cyriacigeorgica (strain GUH-2)</name>
    <dbReference type="NCBI Taxonomy" id="1127134"/>
    <lineage>
        <taxon>Bacteria</taxon>
        <taxon>Bacillati</taxon>
        <taxon>Actinomycetota</taxon>
        <taxon>Actinomycetes</taxon>
        <taxon>Mycobacteriales</taxon>
        <taxon>Nocardiaceae</taxon>
        <taxon>Nocardia</taxon>
    </lineage>
</organism>
<feature type="transmembrane region" description="Helical" evidence="2">
    <location>
        <begin position="221"/>
        <end position="242"/>
    </location>
</feature>
<protein>
    <submittedName>
        <fullName evidence="3">Uncharacterized protein</fullName>
    </submittedName>
</protein>
<dbReference type="STRING" id="1127134.NOCYR_4632"/>
<evidence type="ECO:0000313" key="3">
    <source>
        <dbReference type="EMBL" id="CCF65387.1"/>
    </source>
</evidence>
<sequence length="282" mass="28744">MTDQHPTSRQPGLARLLALVVLLGGIVGMHVGVFDLGNAWGGAHHGVDAGSDHSHGAGPVGPVGAVPAAAHAGVNVAHPVASASHPAAAASHADAAAWRIDATPAHAEAAAAELVVTAPAPQDFPAARSENSAHSAQPVADFGLVARADSFDQYGTEPLPHADQFESEMLAQAGQAGTGPPTPAQHFESALLAGTFAAPLLSFDALGDHEQDCGDCGAHGGIHACVFILSMLGLAIGLVLLFRLAFQPLSGQETPGGRRPARRERPPPWTMPTLSELSILRI</sequence>
<dbReference type="AlphaFoldDB" id="H6QZM5"/>
<evidence type="ECO:0000256" key="2">
    <source>
        <dbReference type="SAM" id="Phobius"/>
    </source>
</evidence>
<name>H6QZM5_NOCCG</name>
<accession>H6QZM5</accession>